<reference evidence="1" key="2">
    <citation type="submission" date="2013-04" db="UniProtKB">
        <authorList>
            <consortium name="EnsemblPlants"/>
        </authorList>
    </citation>
    <scope>IDENTIFICATION</scope>
</reference>
<proteinExistence type="predicted"/>
<evidence type="ECO:0000313" key="2">
    <source>
        <dbReference type="Proteomes" id="UP000006038"/>
    </source>
</evidence>
<name>J3MM01_ORYBR</name>
<sequence>MFRFDLQSSIDSGGSVAVAQKSPSLPRAATSPAGRPASRLLLAGLITTQVAGAFNLPSFSAFVCRSHLVAGVRHETGERRRRFQERVKRVVQTHEAPWTRCRFGPRFHVASRGAGAIAVAGGAPRDGWRRLRPAGRGTGPRRSDLCLRTFCFSFFFLLLFLRMERRCSSLAAGAVCCSYVLGAQVDDGIHGILNSVGIRSSEDWSSYLTRIFAYAVKIRRPPNLYGAQFTGAKLKLVLSGTAAQQQVQL</sequence>
<dbReference type="Gramene" id="OB07G24330.1">
    <property type="protein sequence ID" value="OB07G24330.1"/>
    <property type="gene ID" value="OB07G24330"/>
</dbReference>
<accession>J3MM01</accession>
<protein>
    <submittedName>
        <fullName evidence="1">Uncharacterized protein</fullName>
    </submittedName>
</protein>
<dbReference type="EnsemblPlants" id="OB07G24330.1">
    <property type="protein sequence ID" value="OB07G24330.1"/>
    <property type="gene ID" value="OB07G24330"/>
</dbReference>
<reference evidence="1" key="1">
    <citation type="journal article" date="2013" name="Nat. Commun.">
        <title>Whole-genome sequencing of Oryza brachyantha reveals mechanisms underlying Oryza genome evolution.</title>
        <authorList>
            <person name="Chen J."/>
            <person name="Huang Q."/>
            <person name="Gao D."/>
            <person name="Wang J."/>
            <person name="Lang Y."/>
            <person name="Liu T."/>
            <person name="Li B."/>
            <person name="Bai Z."/>
            <person name="Luis Goicoechea J."/>
            <person name="Liang C."/>
            <person name="Chen C."/>
            <person name="Zhang W."/>
            <person name="Sun S."/>
            <person name="Liao Y."/>
            <person name="Zhang X."/>
            <person name="Yang L."/>
            <person name="Song C."/>
            <person name="Wang M."/>
            <person name="Shi J."/>
            <person name="Liu G."/>
            <person name="Liu J."/>
            <person name="Zhou H."/>
            <person name="Zhou W."/>
            <person name="Yu Q."/>
            <person name="An N."/>
            <person name="Chen Y."/>
            <person name="Cai Q."/>
            <person name="Wang B."/>
            <person name="Liu B."/>
            <person name="Min J."/>
            <person name="Huang Y."/>
            <person name="Wu H."/>
            <person name="Li Z."/>
            <person name="Zhang Y."/>
            <person name="Yin Y."/>
            <person name="Song W."/>
            <person name="Jiang J."/>
            <person name="Jackson S.A."/>
            <person name="Wing R.A."/>
            <person name="Wang J."/>
            <person name="Chen M."/>
        </authorList>
    </citation>
    <scope>NUCLEOTIDE SEQUENCE [LARGE SCALE GENOMIC DNA]</scope>
    <source>
        <strain evidence="1">cv. IRGC 101232</strain>
    </source>
</reference>
<organism evidence="1">
    <name type="scientific">Oryza brachyantha</name>
    <name type="common">malo sina</name>
    <dbReference type="NCBI Taxonomy" id="4533"/>
    <lineage>
        <taxon>Eukaryota</taxon>
        <taxon>Viridiplantae</taxon>
        <taxon>Streptophyta</taxon>
        <taxon>Embryophyta</taxon>
        <taxon>Tracheophyta</taxon>
        <taxon>Spermatophyta</taxon>
        <taxon>Magnoliopsida</taxon>
        <taxon>Liliopsida</taxon>
        <taxon>Poales</taxon>
        <taxon>Poaceae</taxon>
        <taxon>BOP clade</taxon>
        <taxon>Oryzoideae</taxon>
        <taxon>Oryzeae</taxon>
        <taxon>Oryzinae</taxon>
        <taxon>Oryza</taxon>
    </lineage>
</organism>
<dbReference type="AlphaFoldDB" id="J3MM01"/>
<dbReference type="Proteomes" id="UP000006038">
    <property type="component" value="Chromosome 7"/>
</dbReference>
<dbReference type="HOGENOM" id="CLU_1117168_0_0_1"/>
<evidence type="ECO:0000313" key="1">
    <source>
        <dbReference type="EnsemblPlants" id="OB07G24330.1"/>
    </source>
</evidence>
<keyword evidence="2" id="KW-1185">Reference proteome</keyword>